<protein>
    <submittedName>
        <fullName evidence="1">Uncharacterized protein</fullName>
    </submittedName>
</protein>
<organism evidence="1 2">
    <name type="scientific">Candidatus Methanocrinis natronophilus</name>
    <dbReference type="NCBI Taxonomy" id="3033396"/>
    <lineage>
        <taxon>Archaea</taxon>
        <taxon>Methanobacteriati</taxon>
        <taxon>Methanobacteriota</taxon>
        <taxon>Stenosarchaea group</taxon>
        <taxon>Methanomicrobia</taxon>
        <taxon>Methanotrichales</taxon>
        <taxon>Methanotrichaceae</taxon>
        <taxon>Methanocrinis</taxon>
    </lineage>
</organism>
<name>A0ABT5X6S9_9EURY</name>
<dbReference type="EMBL" id="JARFPK010000012">
    <property type="protein sequence ID" value="MDF0590395.1"/>
    <property type="molecule type" value="Genomic_DNA"/>
</dbReference>
<evidence type="ECO:0000313" key="1">
    <source>
        <dbReference type="EMBL" id="MDF0590395.1"/>
    </source>
</evidence>
<dbReference type="RefSeq" id="WP_316966146.1">
    <property type="nucleotide sequence ID" value="NZ_JARFPK010000012.1"/>
</dbReference>
<proteinExistence type="predicted"/>
<dbReference type="Proteomes" id="UP001220010">
    <property type="component" value="Unassembled WGS sequence"/>
</dbReference>
<sequence length="111" mass="12337">MPRFLGWLRKGRRSLNWIDEINPADYVLLDSDLPADLHMAGDIGAAARASEMAVMKDGKADVETVALVEGPEIICRPYPEGKFDCIGGNYLLSVYIYETADLARSAWEKTM</sequence>
<evidence type="ECO:0000313" key="2">
    <source>
        <dbReference type="Proteomes" id="UP001220010"/>
    </source>
</evidence>
<comment type="caution">
    <text evidence="1">The sequence shown here is derived from an EMBL/GenBank/DDBJ whole genome shotgun (WGS) entry which is preliminary data.</text>
</comment>
<keyword evidence="2" id="KW-1185">Reference proteome</keyword>
<reference evidence="1 2" key="1">
    <citation type="submission" date="2023-03" db="EMBL/GenBank/DDBJ databases">
        <title>WGS of Methanotrichaceae archaeon Mx.</title>
        <authorList>
            <person name="Sorokin D.Y."/>
            <person name="Merkel A.Y."/>
        </authorList>
    </citation>
    <scope>NUCLEOTIDE SEQUENCE [LARGE SCALE GENOMIC DNA]</scope>
    <source>
        <strain evidence="1 2">Mx</strain>
    </source>
</reference>
<gene>
    <name evidence="1" type="ORF">P0O15_04305</name>
</gene>
<accession>A0ABT5X6S9</accession>